<reference evidence="1" key="2">
    <citation type="submission" date="2021-06" db="EMBL/GenBank/DDBJ databases">
        <authorList>
            <consortium name="NCBI Pathogen Detection Project"/>
        </authorList>
    </citation>
    <scope>NUCLEOTIDE SEQUENCE</scope>
    <source>
        <strain evidence="1">Clostridioides</strain>
    </source>
</reference>
<dbReference type="AlphaFoldDB" id="A0A9P3TZL8"/>
<sequence length="171" mass="20055">MTWSDLKEKNINEVVDCINNKLSKFESLKKVGDELGANESTIRKWLNKKGYKRTGNKFVEDNKSYDDKYHIDSISSKIDDDIKYLSSEIDNIKSVLEWFKTKDDKCHIDGIKENDISIDLPDQSIKRTTIRVNNTVWGMFNKFADENKHYDKHDLLSQLLLESLLKYVKSR</sequence>
<accession>A0A9P3TZL8</accession>
<evidence type="ECO:0000313" key="2">
    <source>
        <dbReference type="Proteomes" id="UP000879542"/>
    </source>
</evidence>
<organism evidence="1 2">
    <name type="scientific">Clostridioides difficile</name>
    <name type="common">Peptoclostridium difficile</name>
    <dbReference type="NCBI Taxonomy" id="1496"/>
    <lineage>
        <taxon>Bacteria</taxon>
        <taxon>Bacillati</taxon>
        <taxon>Bacillota</taxon>
        <taxon>Clostridia</taxon>
        <taxon>Peptostreptococcales</taxon>
        <taxon>Peptostreptococcaceae</taxon>
        <taxon>Clostridioides</taxon>
    </lineage>
</organism>
<name>A0A9P3TZL8_CLODI</name>
<evidence type="ECO:0000313" key="1">
    <source>
        <dbReference type="EMBL" id="HBH2621717.1"/>
    </source>
</evidence>
<comment type="caution">
    <text evidence="1">The sequence shown here is derived from an EMBL/GenBank/DDBJ whole genome shotgun (WGS) entry which is preliminary data.</text>
</comment>
<reference evidence="1" key="1">
    <citation type="journal article" date="2018" name="Genome Biol.">
        <title>SKESA: strategic k-mer extension for scrupulous assemblies.</title>
        <authorList>
            <person name="Souvorov A."/>
            <person name="Agarwala R."/>
            <person name="Lipman D.J."/>
        </authorList>
    </citation>
    <scope>NUCLEOTIDE SEQUENCE</scope>
    <source>
        <strain evidence="1">Clostridioides</strain>
    </source>
</reference>
<dbReference type="EMBL" id="DAEQIJ010000026">
    <property type="protein sequence ID" value="HBH2621717.1"/>
    <property type="molecule type" value="Genomic_DNA"/>
</dbReference>
<proteinExistence type="predicted"/>
<dbReference type="Proteomes" id="UP000879542">
    <property type="component" value="Unassembled WGS sequence"/>
</dbReference>
<dbReference type="RefSeq" id="WP_021427390.1">
    <property type="nucleotide sequence ID" value="NZ_BIOT01000031.1"/>
</dbReference>
<gene>
    <name evidence="1" type="ORF">KRQ00_003526</name>
</gene>
<protein>
    <submittedName>
        <fullName evidence="1">Uncharacterized protein</fullName>
    </submittedName>
</protein>